<dbReference type="EMBL" id="CP001117">
    <property type="protein sequence ID" value="ACO48245.1"/>
    <property type="molecule type" value="Genomic_DNA"/>
</dbReference>
<dbReference type="OrthoDB" id="95698at2"/>
<dbReference type="Proteomes" id="UP000002208">
    <property type="component" value="Plasmid 3"/>
</dbReference>
<dbReference type="RefSeq" id="WP_012695117.1">
    <property type="nucleotide sequence ID" value="NC_012528.1"/>
</dbReference>
<dbReference type="AlphaFoldDB" id="C1D416"/>
<keyword evidence="3" id="KW-1185">Reference proteome</keyword>
<accession>C1D416</accession>
<organism evidence="2 3">
    <name type="scientific">Deinococcus deserti (strain DSM 17065 / CIP 109153 / LMG 22923 / VCD115)</name>
    <dbReference type="NCBI Taxonomy" id="546414"/>
    <lineage>
        <taxon>Bacteria</taxon>
        <taxon>Thermotogati</taxon>
        <taxon>Deinococcota</taxon>
        <taxon>Deinococci</taxon>
        <taxon>Deinococcales</taxon>
        <taxon>Deinococcaceae</taxon>
        <taxon>Deinococcus</taxon>
    </lineage>
</organism>
<dbReference type="Pfam" id="PF18423">
    <property type="entry name" value="zf_CopZ"/>
    <property type="match status" value="1"/>
</dbReference>
<geneLocation type="plasmid" evidence="3">
    <name>pDeide3</name>
</geneLocation>
<dbReference type="NCBIfam" id="NF047645">
    <property type="entry name" value="CopZ_Nterm_CC"/>
    <property type="match status" value="1"/>
</dbReference>
<dbReference type="HOGENOM" id="CLU_115326_0_0_0"/>
<feature type="domain" description="CopZ zinc binding" evidence="1">
    <location>
        <begin position="18"/>
        <end position="77"/>
    </location>
</feature>
<dbReference type="KEGG" id="ddr:Deide_3p02772"/>
<dbReference type="InterPro" id="IPR040890">
    <property type="entry name" value="Znf_CopZ"/>
</dbReference>
<dbReference type="Gene3D" id="2.20.25.270">
    <property type="match status" value="1"/>
</dbReference>
<evidence type="ECO:0000259" key="1">
    <source>
        <dbReference type="Pfam" id="PF18423"/>
    </source>
</evidence>
<dbReference type="Gene3D" id="1.10.10.1100">
    <property type="entry name" value="BFD-like [2Fe-2S]-binding domain"/>
    <property type="match status" value="1"/>
</dbReference>
<gene>
    <name evidence="2" type="ordered locus">Deide_3p02772</name>
</gene>
<proteinExistence type="predicted"/>
<evidence type="ECO:0000313" key="2">
    <source>
        <dbReference type="EMBL" id="ACO48245.1"/>
    </source>
</evidence>
<dbReference type="CDD" id="cd10141">
    <property type="entry name" value="CopZ-like_Fer2_BFD-like"/>
    <property type="match status" value="1"/>
</dbReference>
<reference evidence="2 3" key="1">
    <citation type="journal article" date="2009" name="PLoS Genet.">
        <title>Alliance of proteomics and genomics to unravel the specificities of Sahara bacterium Deinococcus deserti.</title>
        <authorList>
            <person name="de Groot A."/>
            <person name="Dulermo R."/>
            <person name="Ortet P."/>
            <person name="Blanchard L."/>
            <person name="Guerin P."/>
            <person name="Fernandez B."/>
            <person name="Vacherie B."/>
            <person name="Dossat C."/>
            <person name="Jolivet E."/>
            <person name="Siguier P."/>
            <person name="Chandler M."/>
            <person name="Barakat M."/>
            <person name="Dedieu A."/>
            <person name="Barbe V."/>
            <person name="Heulin T."/>
            <person name="Sommer S."/>
            <person name="Achouak W."/>
            <person name="Armengaud J."/>
        </authorList>
    </citation>
    <scope>NUCLEOTIDE SEQUENCE [LARGE SCALE GENOMIC DNA]</scope>
    <source>
        <strain evidence="3">DSM 17065 / CIP 109153 / LMG 22923 / VCD115</strain>
        <plasmid evidence="3">pDeide3</plasmid>
    </source>
</reference>
<evidence type="ECO:0000313" key="3">
    <source>
        <dbReference type="Proteomes" id="UP000002208"/>
    </source>
</evidence>
<sequence length="163" mass="17449">MASSGCCAPEPGLSTLPICPTCGTTGRTVKLITLKALLRPPALATLDPNRIYRFCPNSGCEVVYFFDLFVYVRADVKVPVFQKDQATDTPVCYCFGLTRGDLSAATQGGLPETISSTIQAHIKAGRCGCEVNNPQGKCCLGDIYKTLSALQQASERRGPSRLP</sequence>
<name>C1D416_DEIDV</name>
<protein>
    <recommendedName>
        <fullName evidence="1">CopZ zinc binding domain-containing protein</fullName>
    </recommendedName>
</protein>
<dbReference type="InterPro" id="IPR041854">
    <property type="entry name" value="BFD-like_2Fe2S-bd_dom_sf"/>
</dbReference>
<keyword evidence="2" id="KW-0614">Plasmid</keyword>